<dbReference type="AlphaFoldDB" id="A7I3S6"/>
<dbReference type="STRING" id="360107.CHAB381_1644"/>
<keyword evidence="3 5" id="KW-1133">Transmembrane helix</keyword>
<evidence type="ECO:0000256" key="2">
    <source>
        <dbReference type="ARBA" id="ARBA00022692"/>
    </source>
</evidence>
<gene>
    <name evidence="6" type="primary">cvpA</name>
    <name evidence="6" type="ordered locus">CHAB381_1644</name>
</gene>
<name>A7I3S6_CAMHC</name>
<dbReference type="Proteomes" id="UP000002407">
    <property type="component" value="Chromosome"/>
</dbReference>
<proteinExistence type="predicted"/>
<dbReference type="InterPro" id="IPR052719">
    <property type="entry name" value="CvpA-like"/>
</dbReference>
<dbReference type="EMBL" id="CP000776">
    <property type="protein sequence ID" value="ABS52549.1"/>
    <property type="molecule type" value="Genomic_DNA"/>
</dbReference>
<dbReference type="GO" id="GO:0009403">
    <property type="term" value="P:toxin biosynthetic process"/>
    <property type="evidence" value="ECO:0007669"/>
    <property type="project" value="InterPro"/>
</dbReference>
<evidence type="ECO:0000256" key="4">
    <source>
        <dbReference type="ARBA" id="ARBA00023136"/>
    </source>
</evidence>
<keyword evidence="4 5" id="KW-0472">Membrane</keyword>
<feature type="transmembrane region" description="Helical" evidence="5">
    <location>
        <begin position="113"/>
        <end position="134"/>
    </location>
</feature>
<reference evidence="7" key="1">
    <citation type="submission" date="2007-07" db="EMBL/GenBank/DDBJ databases">
        <title>Complete genome sequence of Campylobacter hominis ATCC BAA-381, a commensal isolated from the human gastrointestinal tract.</title>
        <authorList>
            <person name="Fouts D.E."/>
            <person name="Mongodin E.F."/>
            <person name="Puiu D."/>
            <person name="Sebastian Y."/>
            <person name="Miller W.G."/>
            <person name="Mandrell R.E."/>
            <person name="Nelson K.E."/>
        </authorList>
    </citation>
    <scope>NUCLEOTIDE SEQUENCE [LARGE SCALE GENOMIC DNA]</scope>
    <source>
        <strain evidence="7">ATCC BAA-381 / LMG 19568 / NCTC 13146 / CH001A</strain>
    </source>
</reference>
<evidence type="ECO:0000313" key="6">
    <source>
        <dbReference type="EMBL" id="ABS52549.1"/>
    </source>
</evidence>
<keyword evidence="7" id="KW-1185">Reference proteome</keyword>
<keyword evidence="2 5" id="KW-0812">Transmembrane</keyword>
<dbReference type="PANTHER" id="PTHR36926">
    <property type="entry name" value="COLICIN V PRODUCTION PROTEIN"/>
    <property type="match status" value="1"/>
</dbReference>
<feature type="transmembrane region" description="Helical" evidence="5">
    <location>
        <begin position="32"/>
        <end position="56"/>
    </location>
</feature>
<protein>
    <submittedName>
        <fullName evidence="6">CvpA family protein</fullName>
    </submittedName>
</protein>
<organism evidence="6 7">
    <name type="scientific">Campylobacter hominis (strain ATCC BAA-381 / DSM 21671 / CCUG 45161 / LMG 19568 / NCTC 13146 / CH001A)</name>
    <dbReference type="NCBI Taxonomy" id="360107"/>
    <lineage>
        <taxon>Bacteria</taxon>
        <taxon>Pseudomonadati</taxon>
        <taxon>Campylobacterota</taxon>
        <taxon>Epsilonproteobacteria</taxon>
        <taxon>Campylobacterales</taxon>
        <taxon>Campylobacteraceae</taxon>
        <taxon>Campylobacter</taxon>
    </lineage>
</organism>
<dbReference type="GO" id="GO:0016020">
    <property type="term" value="C:membrane"/>
    <property type="evidence" value="ECO:0007669"/>
    <property type="project" value="UniProtKB-SubCell"/>
</dbReference>
<dbReference type="PANTHER" id="PTHR36926:SF1">
    <property type="entry name" value="COLICIN V PRODUCTION PROTEIN"/>
    <property type="match status" value="1"/>
</dbReference>
<dbReference type="Pfam" id="PF02674">
    <property type="entry name" value="Colicin_V"/>
    <property type="match status" value="1"/>
</dbReference>
<evidence type="ECO:0000256" key="3">
    <source>
        <dbReference type="ARBA" id="ARBA00022989"/>
    </source>
</evidence>
<dbReference type="HOGENOM" id="CLU_092720_1_0_7"/>
<dbReference type="eggNOG" id="COG1286">
    <property type="taxonomic scope" value="Bacteria"/>
</dbReference>
<sequence>MLENINWFDLITIVLIVLFGLRGFVNGIIREIFGILGLIGGFILAVNYRAEAGAWISANIYNLHGANAIGGDGTEILAGFLGVLFATWIVCLIVGEILAKLIKFTGLGIIDKVGGFIFSAAKIFLIFAIVAVLIKSAAFLNTQTKPFFENSVTYPYLVKAGEFIMQIKNNENVKNAITEIKRDINNTLSDDFNETFFENDTNKSEILNRENFDKNSTL</sequence>
<evidence type="ECO:0000313" key="7">
    <source>
        <dbReference type="Proteomes" id="UP000002407"/>
    </source>
</evidence>
<feature type="transmembrane region" description="Helical" evidence="5">
    <location>
        <begin position="76"/>
        <end position="101"/>
    </location>
</feature>
<comment type="subcellular location">
    <subcellularLocation>
        <location evidence="1">Membrane</location>
        <topology evidence="1">Multi-pass membrane protein</topology>
    </subcellularLocation>
</comment>
<dbReference type="RefSeq" id="WP_012109473.1">
    <property type="nucleotide sequence ID" value="NC_009714.1"/>
</dbReference>
<evidence type="ECO:0000256" key="1">
    <source>
        <dbReference type="ARBA" id="ARBA00004141"/>
    </source>
</evidence>
<dbReference type="InterPro" id="IPR003825">
    <property type="entry name" value="Colicin-V_CvpA"/>
</dbReference>
<feature type="transmembrane region" description="Helical" evidence="5">
    <location>
        <begin position="6"/>
        <end position="25"/>
    </location>
</feature>
<evidence type="ECO:0000256" key="5">
    <source>
        <dbReference type="SAM" id="Phobius"/>
    </source>
</evidence>
<dbReference type="KEGG" id="cha:CHAB381_1644"/>
<accession>A7I3S6</accession>